<name>A0A4Q7PNX4_9FIRM</name>
<accession>A0A4Q7PNX4</accession>
<evidence type="ECO:0000313" key="1">
    <source>
        <dbReference type="EMBL" id="RZT02679.1"/>
    </source>
</evidence>
<organism evidence="1 2">
    <name type="scientific">Cuneatibacter caecimuris</name>
    <dbReference type="NCBI Taxonomy" id="1796618"/>
    <lineage>
        <taxon>Bacteria</taxon>
        <taxon>Bacillati</taxon>
        <taxon>Bacillota</taxon>
        <taxon>Clostridia</taxon>
        <taxon>Lachnospirales</taxon>
        <taxon>Lachnospiraceae</taxon>
        <taxon>Cuneatibacter</taxon>
    </lineage>
</organism>
<dbReference type="RefSeq" id="WP_130433265.1">
    <property type="nucleotide sequence ID" value="NZ_SGXF01000001.1"/>
</dbReference>
<dbReference type="AlphaFoldDB" id="A0A4Q7PNX4"/>
<dbReference type="Proteomes" id="UP000292927">
    <property type="component" value="Unassembled WGS sequence"/>
</dbReference>
<comment type="caution">
    <text evidence="1">The sequence shown here is derived from an EMBL/GenBank/DDBJ whole genome shotgun (WGS) entry which is preliminary data.</text>
</comment>
<evidence type="ECO:0000313" key="2">
    <source>
        <dbReference type="Proteomes" id="UP000292927"/>
    </source>
</evidence>
<sequence length="220" mass="24972">MKRAGLIFALLLGTLGLILFSKHIEAENTTGDTGNPRGFDYYAWGSILYDDMNRPQVLGTADIYFTGNRAKVTAQDYELVKKFYLLAGLGEAEADSAAAKDTQQRMALYEEAVSRGYTVTEQEIQEKLAELKEDVETASNQDTILEMIAAFPSEAAFWDYQKYLLHVSLPIMKLNHALEADYFRSHEAEGQDFDIQEEYIAYFEQFKADLAARENFQQVK</sequence>
<keyword evidence="2" id="KW-1185">Reference proteome</keyword>
<gene>
    <name evidence="1" type="ORF">EV209_0802</name>
</gene>
<dbReference type="OrthoDB" id="2068329at2"/>
<protein>
    <recommendedName>
        <fullName evidence="3">SurA-like protein</fullName>
    </recommendedName>
</protein>
<proteinExistence type="predicted"/>
<reference evidence="1 2" key="1">
    <citation type="submission" date="2019-02" db="EMBL/GenBank/DDBJ databases">
        <title>Genomic Encyclopedia of Type Strains, Phase IV (KMG-IV): sequencing the most valuable type-strain genomes for metagenomic binning, comparative biology and taxonomic classification.</title>
        <authorList>
            <person name="Goeker M."/>
        </authorList>
    </citation>
    <scope>NUCLEOTIDE SEQUENCE [LARGE SCALE GENOMIC DNA]</scope>
    <source>
        <strain evidence="1 2">DSM 29486</strain>
    </source>
</reference>
<evidence type="ECO:0008006" key="3">
    <source>
        <dbReference type="Google" id="ProtNLM"/>
    </source>
</evidence>
<dbReference type="EMBL" id="SGXF01000001">
    <property type="protein sequence ID" value="RZT02679.1"/>
    <property type="molecule type" value="Genomic_DNA"/>
</dbReference>